<dbReference type="PANTHER" id="PTHR12977">
    <property type="entry name" value="SUPPRESSOR OF VARIEGATION 4-20-RELATED"/>
    <property type="match status" value="1"/>
</dbReference>
<dbReference type="Gene3D" id="2.170.270.10">
    <property type="entry name" value="SET domain"/>
    <property type="match status" value="1"/>
</dbReference>
<dbReference type="PROSITE" id="PS50280">
    <property type="entry name" value="SET"/>
    <property type="match status" value="1"/>
</dbReference>
<dbReference type="Pfam" id="PF00856">
    <property type="entry name" value="SET"/>
    <property type="match status" value="1"/>
</dbReference>
<dbReference type="STRING" id="543379.A0A232EET1"/>
<feature type="domain" description="SET" evidence="1">
    <location>
        <begin position="105"/>
        <end position="218"/>
    </location>
</feature>
<sequence>MATDLKGLEAIKTIMATDLKGLELIVYGSYSSLTPKSLTVTAAYFIDVRKFKEISIPYSVQVKNRVKTIYDNFKTDDCIEKAIESFVKVALKFNLLYFLQKNAIVKVQQCNRYSLDNHKGVTIIAKSDIKARTVIHGLFGVSISLSKVDEHILWTRNQDFSILMTYGAKTPKMFLGSLAFVNHDCCPNSKYFLSSSNLVSLKTTRPIKKGEELFVEYSNNYFGKNNENCECNTCKERKKIQFYLGVISI</sequence>
<name>A0A232EET1_9HYME</name>
<gene>
    <name evidence="2" type="ORF">TSAR_016019</name>
</gene>
<organism evidence="2 3">
    <name type="scientific">Trichomalopsis sarcophagae</name>
    <dbReference type="NCBI Taxonomy" id="543379"/>
    <lineage>
        <taxon>Eukaryota</taxon>
        <taxon>Metazoa</taxon>
        <taxon>Ecdysozoa</taxon>
        <taxon>Arthropoda</taxon>
        <taxon>Hexapoda</taxon>
        <taxon>Insecta</taxon>
        <taxon>Pterygota</taxon>
        <taxon>Neoptera</taxon>
        <taxon>Endopterygota</taxon>
        <taxon>Hymenoptera</taxon>
        <taxon>Apocrita</taxon>
        <taxon>Proctotrupomorpha</taxon>
        <taxon>Chalcidoidea</taxon>
        <taxon>Pteromalidae</taxon>
        <taxon>Pteromalinae</taxon>
        <taxon>Trichomalopsis</taxon>
    </lineage>
</organism>
<dbReference type="EMBL" id="NNAY01005227">
    <property type="protein sequence ID" value="OXU16853.1"/>
    <property type="molecule type" value="Genomic_DNA"/>
</dbReference>
<protein>
    <recommendedName>
        <fullName evidence="1">SET domain-containing protein</fullName>
    </recommendedName>
</protein>
<dbReference type="GO" id="GO:0005634">
    <property type="term" value="C:nucleus"/>
    <property type="evidence" value="ECO:0007669"/>
    <property type="project" value="TreeGrafter"/>
</dbReference>
<dbReference type="AlphaFoldDB" id="A0A232EET1"/>
<comment type="caution">
    <text evidence="2">The sequence shown here is derived from an EMBL/GenBank/DDBJ whole genome shotgun (WGS) entry which is preliminary data.</text>
</comment>
<evidence type="ECO:0000259" key="1">
    <source>
        <dbReference type="PROSITE" id="PS50280"/>
    </source>
</evidence>
<dbReference type="InterPro" id="IPR039977">
    <property type="entry name" value="Suv4-20/Set9"/>
</dbReference>
<dbReference type="InterPro" id="IPR046341">
    <property type="entry name" value="SET_dom_sf"/>
</dbReference>
<reference evidence="2 3" key="1">
    <citation type="journal article" date="2017" name="Curr. Biol.">
        <title>The Evolution of Venom by Co-option of Single-Copy Genes.</title>
        <authorList>
            <person name="Martinson E.O."/>
            <person name="Mrinalini"/>
            <person name="Kelkar Y.D."/>
            <person name="Chang C.H."/>
            <person name="Werren J.H."/>
        </authorList>
    </citation>
    <scope>NUCLEOTIDE SEQUENCE [LARGE SCALE GENOMIC DNA]</scope>
    <source>
        <strain evidence="2 3">Alberta</strain>
        <tissue evidence="2">Whole body</tissue>
    </source>
</reference>
<dbReference type="Proteomes" id="UP000215335">
    <property type="component" value="Unassembled WGS sequence"/>
</dbReference>
<dbReference type="InterPro" id="IPR001214">
    <property type="entry name" value="SET_dom"/>
</dbReference>
<accession>A0A232EET1</accession>
<proteinExistence type="predicted"/>
<evidence type="ECO:0000313" key="3">
    <source>
        <dbReference type="Proteomes" id="UP000215335"/>
    </source>
</evidence>
<keyword evidence="3" id="KW-1185">Reference proteome</keyword>
<dbReference type="CDD" id="cd10524">
    <property type="entry name" value="SET_Suv4-20-like"/>
    <property type="match status" value="1"/>
</dbReference>
<dbReference type="OrthoDB" id="6616761at2759"/>
<dbReference type="PANTHER" id="PTHR12977:SF4">
    <property type="entry name" value="HISTONE-LYSINE N-METHYLTRANSFERASE KMT5B"/>
    <property type="match status" value="1"/>
</dbReference>
<dbReference type="SUPFAM" id="SSF82199">
    <property type="entry name" value="SET domain"/>
    <property type="match status" value="1"/>
</dbReference>
<evidence type="ECO:0000313" key="2">
    <source>
        <dbReference type="EMBL" id="OXU16853.1"/>
    </source>
</evidence>
<dbReference type="GO" id="GO:0042799">
    <property type="term" value="F:histone H4K20 methyltransferase activity"/>
    <property type="evidence" value="ECO:0007669"/>
    <property type="project" value="TreeGrafter"/>
</dbReference>